<organism evidence="2 3">
    <name type="scientific">Pseudomonas saxonica</name>
    <dbReference type="NCBI Taxonomy" id="2600598"/>
    <lineage>
        <taxon>Bacteria</taxon>
        <taxon>Pseudomonadati</taxon>
        <taxon>Pseudomonadota</taxon>
        <taxon>Gammaproteobacteria</taxon>
        <taxon>Pseudomonadales</taxon>
        <taxon>Pseudomonadaceae</taxon>
        <taxon>Pseudomonas</taxon>
    </lineage>
</organism>
<feature type="transmembrane region" description="Helical" evidence="1">
    <location>
        <begin position="84"/>
        <end position="117"/>
    </location>
</feature>
<proteinExistence type="predicted"/>
<keyword evidence="1" id="KW-0472">Membrane</keyword>
<dbReference type="AlphaFoldDB" id="A0A5C5Q1X7"/>
<dbReference type="EMBL" id="VFIP01000010">
    <property type="protein sequence ID" value="TWR96678.1"/>
    <property type="molecule type" value="Genomic_DNA"/>
</dbReference>
<comment type="caution">
    <text evidence="2">The sequence shown here is derived from an EMBL/GenBank/DDBJ whole genome shotgun (WGS) entry which is preliminary data.</text>
</comment>
<dbReference type="OrthoDB" id="6629439at2"/>
<gene>
    <name evidence="2" type="ORF">FJD37_07450</name>
</gene>
<name>A0A5C5Q1X7_9PSED</name>
<keyword evidence="1" id="KW-1133">Transmembrane helix</keyword>
<feature type="transmembrane region" description="Helical" evidence="1">
    <location>
        <begin position="12"/>
        <end position="32"/>
    </location>
</feature>
<dbReference type="RefSeq" id="WP_146425678.1">
    <property type="nucleotide sequence ID" value="NZ_CP142033.1"/>
</dbReference>
<dbReference type="Proteomes" id="UP000317901">
    <property type="component" value="Unassembled WGS sequence"/>
</dbReference>
<feature type="transmembrane region" description="Helical" evidence="1">
    <location>
        <begin position="53"/>
        <end position="78"/>
    </location>
</feature>
<evidence type="ECO:0000256" key="1">
    <source>
        <dbReference type="SAM" id="Phobius"/>
    </source>
</evidence>
<sequence>MATAKEKQDNARAICLLVGFVVFIPLMIVSFFRYQTFKTTYTENEYSQRIFDIGNLAPAFITAGSFLLLAYIVCAYSFGSPIGYVLGPIALIGTGLICVKIAQSIAATYFGVFVDAFNNRVLLPKDMANYSISDYFNLKFITDLGTLEQVPLDQIRKITRQGGKQLFIHGRFGSRGMSFSNKQKRDECISAIEDAARVSASLEFEDAA</sequence>
<evidence type="ECO:0000313" key="2">
    <source>
        <dbReference type="EMBL" id="TWR96678.1"/>
    </source>
</evidence>
<evidence type="ECO:0000313" key="3">
    <source>
        <dbReference type="Proteomes" id="UP000317901"/>
    </source>
</evidence>
<keyword evidence="1" id="KW-0812">Transmembrane</keyword>
<reference evidence="2 3" key="1">
    <citation type="submission" date="2019-06" db="EMBL/GenBank/DDBJ databases">
        <title>Pseudomonas bimorpha sp. nov. isolated from bovine raw milk and skim milk concentrate.</title>
        <authorList>
            <person name="Hofmann K."/>
            <person name="Huptas C."/>
            <person name="Doll E."/>
            <person name="Scherer S."/>
            <person name="Wenning M."/>
        </authorList>
    </citation>
    <scope>NUCLEOTIDE SEQUENCE [LARGE SCALE GENOMIC DNA]</scope>
    <source>
        <strain evidence="2 3">DSM 108990</strain>
    </source>
</reference>
<protein>
    <submittedName>
        <fullName evidence="2">Uncharacterized protein</fullName>
    </submittedName>
</protein>
<accession>A0A5C5Q1X7</accession>